<organism evidence="1 2">
    <name type="scientific">Rhizophagus irregularis (strain DAOM 197198w)</name>
    <name type="common">Glomus intraradices</name>
    <dbReference type="NCBI Taxonomy" id="1432141"/>
    <lineage>
        <taxon>Eukaryota</taxon>
        <taxon>Fungi</taxon>
        <taxon>Fungi incertae sedis</taxon>
        <taxon>Mucoromycota</taxon>
        <taxon>Glomeromycotina</taxon>
        <taxon>Glomeromycetes</taxon>
        <taxon>Glomerales</taxon>
        <taxon>Glomeraceae</taxon>
        <taxon>Rhizophagus</taxon>
    </lineage>
</organism>
<dbReference type="AlphaFoldDB" id="A0A015K872"/>
<proteinExistence type="predicted"/>
<dbReference type="HOGENOM" id="CLU_811693_0_0_1"/>
<comment type="caution">
    <text evidence="1">The sequence shown here is derived from an EMBL/GenBank/DDBJ whole genome shotgun (WGS) entry which is preliminary data.</text>
</comment>
<keyword evidence="2" id="KW-1185">Reference proteome</keyword>
<dbReference type="InterPro" id="IPR014752">
    <property type="entry name" value="Arrestin-like_C"/>
</dbReference>
<reference evidence="1 2" key="1">
    <citation type="submission" date="2014-02" db="EMBL/GenBank/DDBJ databases">
        <title>Single nucleus genome sequencing reveals high similarity among nuclei of an endomycorrhizal fungus.</title>
        <authorList>
            <person name="Lin K."/>
            <person name="Geurts R."/>
            <person name="Zhang Z."/>
            <person name="Limpens E."/>
            <person name="Saunders D.G."/>
            <person name="Mu D."/>
            <person name="Pang E."/>
            <person name="Cao H."/>
            <person name="Cha H."/>
            <person name="Lin T."/>
            <person name="Zhou Q."/>
            <person name="Shang Y."/>
            <person name="Li Y."/>
            <person name="Ivanov S."/>
            <person name="Sharma T."/>
            <person name="Velzen R.V."/>
            <person name="Ruijter N.D."/>
            <person name="Aanen D.K."/>
            <person name="Win J."/>
            <person name="Kamoun S."/>
            <person name="Bisseling T."/>
            <person name="Huang S."/>
        </authorList>
    </citation>
    <scope>NUCLEOTIDE SEQUENCE [LARGE SCALE GENOMIC DNA]</scope>
    <source>
        <strain evidence="2">DAOM197198w</strain>
    </source>
</reference>
<evidence type="ECO:0000313" key="1">
    <source>
        <dbReference type="EMBL" id="EXX75725.1"/>
    </source>
</evidence>
<dbReference type="EMBL" id="JEMT01012372">
    <property type="protein sequence ID" value="EXX75725.1"/>
    <property type="molecule type" value="Genomic_DNA"/>
</dbReference>
<dbReference type="Gene3D" id="2.60.40.640">
    <property type="match status" value="1"/>
</dbReference>
<accession>A0A015K872</accession>
<dbReference type="Proteomes" id="UP000022910">
    <property type="component" value="Unassembled WGS sequence"/>
</dbReference>
<dbReference type="OrthoDB" id="2333384at2759"/>
<protein>
    <recommendedName>
        <fullName evidence="3">Arrestin-like N-terminal domain-containing protein</fullName>
    </recommendedName>
</protein>
<gene>
    <name evidence="1" type="ORF">RirG_039360</name>
</gene>
<evidence type="ECO:0008006" key="3">
    <source>
        <dbReference type="Google" id="ProtNLM"/>
    </source>
</evidence>
<evidence type="ECO:0000313" key="2">
    <source>
        <dbReference type="Proteomes" id="UP000022910"/>
    </source>
</evidence>
<sequence>MEDYTYLLSKQTSEDDYYDYNNNKLYFTYKQQGCLGIQQSRINGTFHVRYPTNSPLKVEKIDIIFSGIGMVQWNEGDKINYAETKYFEYSSCVYNEEENHLLSYSDLPFEFMIPENIPSSILSIPSKLTNHLSKARIYYSIKAIITKPKNLLKKSKKIVEIECPITKYVQQKEIENQNSVILTKKLDNYEYSILFDKTKFDQNYNNIINLPLSIEKGILKNIKKIQISLKENYLLKVGNKTHLIKNVLFKKVINKEKISRIENNNNNIKYLINCKLCLYGKRIHNSVKTDLINIWHQVNIDISLKGRRKIRIFEKVIDIVSAINNDINVIESDVEECEYETW</sequence>
<dbReference type="SMR" id="A0A015K872"/>
<name>A0A015K872_RHIIW</name>